<reference evidence="2 3" key="1">
    <citation type="journal article" date="2017" name="Nature">
        <title>The Apostasia genome and the evolution of orchids.</title>
        <authorList>
            <person name="Zhang G.Q."/>
            <person name="Liu K.W."/>
            <person name="Li Z."/>
            <person name="Lohaus R."/>
            <person name="Hsiao Y.Y."/>
            <person name="Niu S.C."/>
            <person name="Wang J.Y."/>
            <person name="Lin Y.C."/>
            <person name="Xu Q."/>
            <person name="Chen L.J."/>
            <person name="Yoshida K."/>
            <person name="Fujiwara S."/>
            <person name="Wang Z.W."/>
            <person name="Zhang Y.Q."/>
            <person name="Mitsuda N."/>
            <person name="Wang M."/>
            <person name="Liu G.H."/>
            <person name="Pecoraro L."/>
            <person name="Huang H.X."/>
            <person name="Xiao X.J."/>
            <person name="Lin M."/>
            <person name="Wu X.Y."/>
            <person name="Wu W.L."/>
            <person name="Chen Y.Y."/>
            <person name="Chang S.B."/>
            <person name="Sakamoto S."/>
            <person name="Ohme-Takagi M."/>
            <person name="Yagi M."/>
            <person name="Zeng S.J."/>
            <person name="Shen C.Y."/>
            <person name="Yeh C.M."/>
            <person name="Luo Y.B."/>
            <person name="Tsai W.C."/>
            <person name="Van de Peer Y."/>
            <person name="Liu Z.J."/>
        </authorList>
    </citation>
    <scope>NUCLEOTIDE SEQUENCE [LARGE SCALE GENOMIC DNA]</scope>
    <source>
        <strain evidence="3">cv. Shenzhen</strain>
        <tissue evidence="2">Stem</tissue>
    </source>
</reference>
<dbReference type="GO" id="GO:0016301">
    <property type="term" value="F:kinase activity"/>
    <property type="evidence" value="ECO:0007669"/>
    <property type="project" value="UniProtKB-KW"/>
</dbReference>
<dbReference type="Proteomes" id="UP000236161">
    <property type="component" value="Unassembled WGS sequence"/>
</dbReference>
<evidence type="ECO:0000259" key="1">
    <source>
        <dbReference type="Pfam" id="PF25104"/>
    </source>
</evidence>
<dbReference type="PANTHER" id="PTHR36786">
    <property type="entry name" value="2-ISOPROPYLMALATE SYNTHASE"/>
    <property type="match status" value="1"/>
</dbReference>
<gene>
    <name evidence="2" type="ORF">AXF42_Ash008960</name>
</gene>
<proteinExistence type="predicted"/>
<sequence>MEAGRFNELADPRLEGKYDEEELKRLVLIASYCIRSSPLWRPSMTQVECSSPTPLPNLKACLKYFTIKQNAGAAVPCIFPPLITDAILSSTFAILHRRRKPSLASSFRTLCPKKARFFSGCCILRRELRGCDTTKCYSTHFFIVMEENLGTLHRLLKNLHANAYQGNLCTKWDSGSFQFDIGKIDPRSITELSDSLFENLQRQFNRLHTFGRSSARGVVGLDSNMKLTKEGFILLLRCCFIMLHFMEFDMTHVLEKCSVLTGILGKICSPNIVCRSVSTRSSISRLRNASLDRNKLQTNKISFSSAILEMYEPFVKFVNVAFFGLDFSILSETFQVLLNEILENRELKRHLTTFESLTANAANLSTCLAEDLAVSQFVFSHFLLTVNTDLAFEKFVHALSGSSEFDVIPEISLDGILKLISIPSIFSAPHMLQAHLILMACRCVATNLPFDVEADSSRMTRYIKTFELSANLYLYYLSNLELNDGISGATVISNFCSTASDSRVHQVTWYKLIHQAKDLVDYFHHSHSRLFGTITKSEVIGHTADYIRQNLHTTHGLCKDVASFILNFMKRIPPTEVEDGHSERVQNEVFCLAAALKLMSFTLLQILRLWRQTGCPYNLKELHDCFPFKEHDSISGVMCCCNGFGADQQAHSFLFDIIGVHGEMHLQISMMLAHFTSLFLFSFRKRLAFLSKGCISMLMTLMNLIFFEKENLSVSKASKLPQSHSGIDNKGRTFRKSTLIIASNLRKTQMLCLREETDNVILEGNRPEAGDNIMTAEQNLPLTSGFQKNTNDTCNGECFIRRIPDYHQNPSEWEDLVDFIECKSGKDYSSWLKNLHRFNQWKHEKVMIHKIQKKKEMNLCLKRFNLGAKKRR</sequence>
<feature type="domain" description="DUF7812" evidence="1">
    <location>
        <begin position="234"/>
        <end position="713"/>
    </location>
</feature>
<evidence type="ECO:0000313" key="2">
    <source>
        <dbReference type="EMBL" id="PKA58673.1"/>
    </source>
</evidence>
<keyword evidence="3" id="KW-1185">Reference proteome</keyword>
<protein>
    <submittedName>
        <fullName evidence="2">Putative receptor-like serine/threonine-protein kinase</fullName>
    </submittedName>
</protein>
<dbReference type="InterPro" id="IPR056714">
    <property type="entry name" value="DUF7812"/>
</dbReference>
<dbReference type="PANTHER" id="PTHR36786:SF1">
    <property type="entry name" value="2-ISOPROPYLMALATE SYNTHASE"/>
    <property type="match status" value="1"/>
</dbReference>
<evidence type="ECO:0000313" key="3">
    <source>
        <dbReference type="Proteomes" id="UP000236161"/>
    </source>
</evidence>
<dbReference type="AlphaFoldDB" id="A0A2I0AT06"/>
<keyword evidence="2" id="KW-0418">Kinase</keyword>
<accession>A0A2I0AT06</accession>
<dbReference type="EMBL" id="KZ451951">
    <property type="protein sequence ID" value="PKA58673.1"/>
    <property type="molecule type" value="Genomic_DNA"/>
</dbReference>
<organism evidence="2 3">
    <name type="scientific">Apostasia shenzhenica</name>
    <dbReference type="NCBI Taxonomy" id="1088818"/>
    <lineage>
        <taxon>Eukaryota</taxon>
        <taxon>Viridiplantae</taxon>
        <taxon>Streptophyta</taxon>
        <taxon>Embryophyta</taxon>
        <taxon>Tracheophyta</taxon>
        <taxon>Spermatophyta</taxon>
        <taxon>Magnoliopsida</taxon>
        <taxon>Liliopsida</taxon>
        <taxon>Asparagales</taxon>
        <taxon>Orchidaceae</taxon>
        <taxon>Apostasioideae</taxon>
        <taxon>Apostasia</taxon>
    </lineage>
</organism>
<keyword evidence="2" id="KW-0675">Receptor</keyword>
<dbReference type="Pfam" id="PF25104">
    <property type="entry name" value="DUF7812"/>
    <property type="match status" value="1"/>
</dbReference>
<keyword evidence="2" id="KW-0808">Transferase</keyword>
<name>A0A2I0AT06_9ASPA</name>
<dbReference type="OrthoDB" id="1882119at2759"/>
<dbReference type="STRING" id="1088818.A0A2I0AT06"/>